<name>A0A8J7AB05_DESMC</name>
<keyword evidence="2" id="KW-1185">Reference proteome</keyword>
<protein>
    <submittedName>
        <fullName evidence="1">Uncharacterized protein</fullName>
    </submittedName>
</protein>
<dbReference type="RefSeq" id="WP_193916891.1">
    <property type="nucleotide sequence ID" value="NZ_JADEXS020000001.1"/>
</dbReference>
<dbReference type="EMBL" id="JADEXS010000149">
    <property type="protein sequence ID" value="MBE9023323.1"/>
    <property type="molecule type" value="Genomic_DNA"/>
</dbReference>
<dbReference type="Proteomes" id="UP000622533">
    <property type="component" value="Unassembled WGS sequence"/>
</dbReference>
<evidence type="ECO:0000313" key="2">
    <source>
        <dbReference type="Proteomes" id="UP000622533"/>
    </source>
</evidence>
<comment type="caution">
    <text evidence="1">The sequence shown here is derived from an EMBL/GenBank/DDBJ whole genome shotgun (WGS) entry which is preliminary data.</text>
</comment>
<gene>
    <name evidence="1" type="ORF">IQ276_13060</name>
</gene>
<organism evidence="1 2">
    <name type="scientific">Desmonostoc muscorum LEGE 12446</name>
    <dbReference type="NCBI Taxonomy" id="1828758"/>
    <lineage>
        <taxon>Bacteria</taxon>
        <taxon>Bacillati</taxon>
        <taxon>Cyanobacteriota</taxon>
        <taxon>Cyanophyceae</taxon>
        <taxon>Nostocales</taxon>
        <taxon>Nostocaceae</taxon>
        <taxon>Desmonostoc</taxon>
    </lineage>
</organism>
<sequence length="96" mass="11479">MIASDAPTLGIFRQASKFWRLRVSKEFDKPEYYIGQTVLHKIKVRQGEILYPVTVFGLSWTGMDWQYNVSLPEDHPWFEVDDNEREWVDDRELEPM</sequence>
<accession>A0A8J7AB05</accession>
<proteinExistence type="predicted"/>
<reference evidence="1" key="1">
    <citation type="submission" date="2020-10" db="EMBL/GenBank/DDBJ databases">
        <authorList>
            <person name="Castelo-Branco R."/>
            <person name="Eusebio N."/>
            <person name="Adriana R."/>
            <person name="Vieira A."/>
            <person name="Brugerolle De Fraissinette N."/>
            <person name="Rezende De Castro R."/>
            <person name="Schneider M.P."/>
            <person name="Vasconcelos V."/>
            <person name="Leao P.N."/>
        </authorList>
    </citation>
    <scope>NUCLEOTIDE SEQUENCE</scope>
    <source>
        <strain evidence="1">LEGE 12446</strain>
    </source>
</reference>
<evidence type="ECO:0000313" key="1">
    <source>
        <dbReference type="EMBL" id="MBE9023323.1"/>
    </source>
</evidence>
<dbReference type="AlphaFoldDB" id="A0A8J7AB05"/>